<evidence type="ECO:0008006" key="3">
    <source>
        <dbReference type="Google" id="ProtNLM"/>
    </source>
</evidence>
<protein>
    <recommendedName>
        <fullName evidence="3">RNA polymerase sigma-70 region 2 domain-containing protein</fullName>
    </recommendedName>
</protein>
<reference evidence="2" key="1">
    <citation type="journal article" date="2019" name="Int. J. Syst. Evol. Microbiol.">
        <title>The Global Catalogue of Microorganisms (GCM) 10K type strain sequencing project: providing services to taxonomists for standard genome sequencing and annotation.</title>
        <authorList>
            <consortium name="The Broad Institute Genomics Platform"/>
            <consortium name="The Broad Institute Genome Sequencing Center for Infectious Disease"/>
            <person name="Wu L."/>
            <person name="Ma J."/>
        </authorList>
    </citation>
    <scope>NUCLEOTIDE SEQUENCE [LARGE SCALE GENOMIC DNA]</scope>
    <source>
        <strain evidence="2">JCM 15572</strain>
    </source>
</reference>
<accession>A0ABP4Q310</accession>
<organism evidence="1 2">
    <name type="scientific">Kribbella hippodromi</name>
    <dbReference type="NCBI Taxonomy" id="434347"/>
    <lineage>
        <taxon>Bacteria</taxon>
        <taxon>Bacillati</taxon>
        <taxon>Actinomycetota</taxon>
        <taxon>Actinomycetes</taxon>
        <taxon>Propionibacteriales</taxon>
        <taxon>Kribbellaceae</taxon>
        <taxon>Kribbella</taxon>
    </lineage>
</organism>
<evidence type="ECO:0000313" key="2">
    <source>
        <dbReference type="Proteomes" id="UP001501705"/>
    </source>
</evidence>
<dbReference type="RefSeq" id="WP_344238939.1">
    <property type="nucleotide sequence ID" value="NZ_BAAAPH010000024.1"/>
</dbReference>
<sequence length="72" mass="7595">MEADDELLVRSRVTPAAFEPLVERLGPAVHAYLARRAPYAADELLADVWLAALRVGARSIPTAVLPGPGSSG</sequence>
<name>A0ABP4Q310_9ACTN</name>
<comment type="caution">
    <text evidence="1">The sequence shown here is derived from an EMBL/GenBank/DDBJ whole genome shotgun (WGS) entry which is preliminary data.</text>
</comment>
<proteinExistence type="predicted"/>
<dbReference type="Proteomes" id="UP001501705">
    <property type="component" value="Unassembled WGS sequence"/>
</dbReference>
<dbReference type="EMBL" id="BAAAPH010000024">
    <property type="protein sequence ID" value="GAA1596076.1"/>
    <property type="molecule type" value="Genomic_DNA"/>
</dbReference>
<evidence type="ECO:0000313" key="1">
    <source>
        <dbReference type="EMBL" id="GAA1596076.1"/>
    </source>
</evidence>
<keyword evidence="2" id="KW-1185">Reference proteome</keyword>
<gene>
    <name evidence="1" type="ORF">GCM10009804_60780</name>
</gene>